<dbReference type="RefSeq" id="WP_056978203.1">
    <property type="nucleotide sequence ID" value="NZ_AYZR01000008.1"/>
</dbReference>
<sequence length="95" mass="10465">MLINLLVLIVVFITAFLGGYLVSHRNKTFLSLDPTTDSVVHNVANWGGISLLFIALLGVVSLFLQNSIFIIIVLLIATVVATTIQFILFNHLKIK</sequence>
<evidence type="ECO:0000313" key="3">
    <source>
        <dbReference type="Proteomes" id="UP000051256"/>
    </source>
</evidence>
<keyword evidence="1" id="KW-0472">Membrane</keyword>
<accession>A0A0R2CQP5</accession>
<protein>
    <recommendedName>
        <fullName evidence="4">DUF3784 domain-containing protein</fullName>
    </recommendedName>
</protein>
<proteinExistence type="predicted"/>
<dbReference type="EMBL" id="AYZR01000008">
    <property type="protein sequence ID" value="KRM93653.1"/>
    <property type="molecule type" value="Genomic_DNA"/>
</dbReference>
<dbReference type="PATRIC" id="fig|1423802.4.peg.381"/>
<feature type="transmembrane region" description="Helical" evidence="1">
    <location>
        <begin position="43"/>
        <end position="62"/>
    </location>
</feature>
<keyword evidence="3" id="KW-1185">Reference proteome</keyword>
<evidence type="ECO:0000313" key="2">
    <source>
        <dbReference type="EMBL" id="KRM93653.1"/>
    </source>
</evidence>
<keyword evidence="1" id="KW-1133">Transmembrane helix</keyword>
<organism evidence="2 3">
    <name type="scientific">Lentilactobacillus senioris DSM 24302 = JCM 17472</name>
    <dbReference type="NCBI Taxonomy" id="1423802"/>
    <lineage>
        <taxon>Bacteria</taxon>
        <taxon>Bacillati</taxon>
        <taxon>Bacillota</taxon>
        <taxon>Bacilli</taxon>
        <taxon>Lactobacillales</taxon>
        <taxon>Lactobacillaceae</taxon>
        <taxon>Lentilactobacillus</taxon>
    </lineage>
</organism>
<evidence type="ECO:0000256" key="1">
    <source>
        <dbReference type="SAM" id="Phobius"/>
    </source>
</evidence>
<dbReference type="Proteomes" id="UP000051256">
    <property type="component" value="Unassembled WGS sequence"/>
</dbReference>
<feature type="transmembrane region" description="Helical" evidence="1">
    <location>
        <begin position="68"/>
        <end position="89"/>
    </location>
</feature>
<comment type="caution">
    <text evidence="2">The sequence shown here is derived from an EMBL/GenBank/DDBJ whole genome shotgun (WGS) entry which is preliminary data.</text>
</comment>
<reference evidence="2 3" key="1">
    <citation type="journal article" date="2015" name="Genome Announc.">
        <title>Expanding the biotechnology potential of lactobacilli through comparative genomics of 213 strains and associated genera.</title>
        <authorList>
            <person name="Sun Z."/>
            <person name="Harris H.M."/>
            <person name="McCann A."/>
            <person name="Guo C."/>
            <person name="Argimon S."/>
            <person name="Zhang W."/>
            <person name="Yang X."/>
            <person name="Jeffery I.B."/>
            <person name="Cooney J.C."/>
            <person name="Kagawa T.F."/>
            <person name="Liu W."/>
            <person name="Song Y."/>
            <person name="Salvetti E."/>
            <person name="Wrobel A."/>
            <person name="Rasinkangas P."/>
            <person name="Parkhill J."/>
            <person name="Rea M.C."/>
            <person name="O'Sullivan O."/>
            <person name="Ritari J."/>
            <person name="Douillard F.P."/>
            <person name="Paul Ross R."/>
            <person name="Yang R."/>
            <person name="Briner A.E."/>
            <person name="Felis G.E."/>
            <person name="de Vos W.M."/>
            <person name="Barrangou R."/>
            <person name="Klaenhammer T.R."/>
            <person name="Caufield P.W."/>
            <person name="Cui Y."/>
            <person name="Zhang H."/>
            <person name="O'Toole P.W."/>
        </authorList>
    </citation>
    <scope>NUCLEOTIDE SEQUENCE [LARGE SCALE GENOMIC DNA]</scope>
    <source>
        <strain evidence="2 3">DSM 24302</strain>
    </source>
</reference>
<dbReference type="AlphaFoldDB" id="A0A0R2CQP5"/>
<gene>
    <name evidence="2" type="ORF">FC56_GL000370</name>
</gene>
<keyword evidence="1" id="KW-0812">Transmembrane</keyword>
<evidence type="ECO:0008006" key="4">
    <source>
        <dbReference type="Google" id="ProtNLM"/>
    </source>
</evidence>
<name>A0A0R2CQP5_9LACO</name>
<dbReference type="STRING" id="1423802.FC56_GL000370"/>
<feature type="transmembrane region" description="Helical" evidence="1">
    <location>
        <begin position="6"/>
        <end position="22"/>
    </location>
</feature>